<dbReference type="EMBL" id="FN595243">
    <property type="protein sequence ID" value="CBI22527.3"/>
    <property type="molecule type" value="Genomic_DNA"/>
</dbReference>
<sequence length="96" mass="10856">MKILGILSFKGCSVISKLNLLCLTVQINLNMNSIFKFCNSTPLTSKEVKIIELKLGSYYPRPQSYAFNNILFFSATQSTSNSIKLLPKQQYAIKAW</sequence>
<reference evidence="2" key="1">
    <citation type="journal article" date="2007" name="Nature">
        <title>The grapevine genome sequence suggests ancestral hexaploidization in major angiosperm phyla.</title>
        <authorList>
            <consortium name="The French-Italian Public Consortium for Grapevine Genome Characterization."/>
            <person name="Jaillon O."/>
            <person name="Aury J.-M."/>
            <person name="Noel B."/>
            <person name="Policriti A."/>
            <person name="Clepet C."/>
            <person name="Casagrande A."/>
            <person name="Choisne N."/>
            <person name="Aubourg S."/>
            <person name="Vitulo N."/>
            <person name="Jubin C."/>
            <person name="Vezzi A."/>
            <person name="Legeai F."/>
            <person name="Hugueney P."/>
            <person name="Dasilva C."/>
            <person name="Horner D."/>
            <person name="Mica E."/>
            <person name="Jublot D."/>
            <person name="Poulain J."/>
            <person name="Bruyere C."/>
            <person name="Billault A."/>
            <person name="Segurens B."/>
            <person name="Gouyvenoux M."/>
            <person name="Ugarte E."/>
            <person name="Cattonaro F."/>
            <person name="Anthouard V."/>
            <person name="Vico V."/>
            <person name="Del Fabbro C."/>
            <person name="Alaux M."/>
            <person name="Di Gaspero G."/>
            <person name="Dumas V."/>
            <person name="Felice N."/>
            <person name="Paillard S."/>
            <person name="Juman I."/>
            <person name="Moroldo M."/>
            <person name="Scalabrin S."/>
            <person name="Canaguier A."/>
            <person name="Le Clainche I."/>
            <person name="Malacrida G."/>
            <person name="Durand E."/>
            <person name="Pesole G."/>
            <person name="Laucou V."/>
            <person name="Chatelet P."/>
            <person name="Merdinoglu D."/>
            <person name="Delledonne M."/>
            <person name="Pezzotti M."/>
            <person name="Lecharny A."/>
            <person name="Scarpelli C."/>
            <person name="Artiguenave F."/>
            <person name="Pe M.E."/>
            <person name="Valle G."/>
            <person name="Morgante M."/>
            <person name="Caboche M."/>
            <person name="Adam-Blondon A.-F."/>
            <person name="Weissenbach J."/>
            <person name="Quetier F."/>
            <person name="Wincker P."/>
        </authorList>
    </citation>
    <scope>NUCLEOTIDE SEQUENCE [LARGE SCALE GENOMIC DNA]</scope>
    <source>
        <strain evidence="2">cv. Pinot noir / PN40024</strain>
    </source>
</reference>
<dbReference type="Proteomes" id="UP000009183">
    <property type="component" value="Chromosome 16"/>
</dbReference>
<proteinExistence type="predicted"/>
<dbReference type="PaxDb" id="29760-VIT_16s0050g02800.t01"/>
<protein>
    <submittedName>
        <fullName evidence="1">Uncharacterized protein</fullName>
    </submittedName>
</protein>
<name>E0CUH8_VITVI</name>
<accession>E0CUH8</accession>
<gene>
    <name evidence="1" type="ordered locus">VIT_16s0050g02800</name>
</gene>
<evidence type="ECO:0000313" key="1">
    <source>
        <dbReference type="EMBL" id="CBI22527.3"/>
    </source>
</evidence>
<organism evidence="1 2">
    <name type="scientific">Vitis vinifera</name>
    <name type="common">Grape</name>
    <dbReference type="NCBI Taxonomy" id="29760"/>
    <lineage>
        <taxon>Eukaryota</taxon>
        <taxon>Viridiplantae</taxon>
        <taxon>Streptophyta</taxon>
        <taxon>Embryophyta</taxon>
        <taxon>Tracheophyta</taxon>
        <taxon>Spermatophyta</taxon>
        <taxon>Magnoliopsida</taxon>
        <taxon>eudicotyledons</taxon>
        <taxon>Gunneridae</taxon>
        <taxon>Pentapetalae</taxon>
        <taxon>rosids</taxon>
        <taxon>Vitales</taxon>
        <taxon>Vitaceae</taxon>
        <taxon>Viteae</taxon>
        <taxon>Vitis</taxon>
    </lineage>
</organism>
<dbReference type="InParanoid" id="E0CUH8"/>
<evidence type="ECO:0000313" key="2">
    <source>
        <dbReference type="Proteomes" id="UP000009183"/>
    </source>
</evidence>
<dbReference type="HOGENOM" id="CLU_2626991_0_0_1"/>
<keyword evidence="2" id="KW-1185">Reference proteome</keyword>
<dbReference type="AlphaFoldDB" id="E0CUH8"/>